<keyword evidence="3" id="KW-1185">Reference proteome</keyword>
<dbReference type="EMBL" id="AENN01000016">
    <property type="protein sequence ID" value="EFR30847.1"/>
    <property type="molecule type" value="Genomic_DNA"/>
</dbReference>
<organism evidence="2 3">
    <name type="scientific">Eremococcus coleocola ACS-139-V-Col8</name>
    <dbReference type="NCBI Taxonomy" id="908337"/>
    <lineage>
        <taxon>Bacteria</taxon>
        <taxon>Bacillati</taxon>
        <taxon>Bacillota</taxon>
        <taxon>Bacilli</taxon>
        <taxon>Lactobacillales</taxon>
        <taxon>Aerococcaceae</taxon>
        <taxon>Eremococcus</taxon>
    </lineage>
</organism>
<protein>
    <submittedName>
        <fullName evidence="2">Uncharacterized protein</fullName>
    </submittedName>
</protein>
<gene>
    <name evidence="2" type="ORF">HMPREF9257_1687</name>
</gene>
<dbReference type="AlphaFoldDB" id="E4KQ87"/>
<proteinExistence type="predicted"/>
<accession>E4KQ87</accession>
<comment type="caution">
    <text evidence="2">The sequence shown here is derived from an EMBL/GenBank/DDBJ whole genome shotgun (WGS) entry which is preliminary data.</text>
</comment>
<evidence type="ECO:0000256" key="1">
    <source>
        <dbReference type="SAM" id="Coils"/>
    </source>
</evidence>
<evidence type="ECO:0000313" key="3">
    <source>
        <dbReference type="Proteomes" id="UP000005990"/>
    </source>
</evidence>
<dbReference type="eggNOG" id="ENOG5032VHQ">
    <property type="taxonomic scope" value="Bacteria"/>
</dbReference>
<dbReference type="Proteomes" id="UP000005990">
    <property type="component" value="Unassembled WGS sequence"/>
</dbReference>
<keyword evidence="1" id="KW-0175">Coiled coil</keyword>
<dbReference type="RefSeq" id="WP_006418633.1">
    <property type="nucleotide sequence ID" value="NZ_AENN01000016.1"/>
</dbReference>
<reference evidence="2 3" key="1">
    <citation type="submission" date="2010-10" db="EMBL/GenBank/DDBJ databases">
        <authorList>
            <person name="Durkin A.S."/>
            <person name="Madupu R."/>
            <person name="Torralba M."/>
            <person name="Gillis M."/>
            <person name="Methe B."/>
            <person name="Sutton G."/>
            <person name="Nelson K.E."/>
        </authorList>
    </citation>
    <scope>NUCLEOTIDE SEQUENCE [LARGE SCALE GENOMIC DNA]</scope>
    <source>
        <strain evidence="2 3">ACS-139-V-Col8</strain>
    </source>
</reference>
<name>E4KQ87_9LACT</name>
<sequence>MGNFNTKDKVYNILGEKNIVYVKTDEDSLAPKFNSKRFVPFLSHEAFHYYMQQNWTDLTFRGMSYSDSEIALLDEEYKILDKIKDEVEKETSDKDLLDSHLKEYVSIMKKRKENTDKEKLKAELAEETIEGTAQYVGIKSAKSVDYDLGILYFTNTNKVKFSEIVPTMKQGKVDQSIIGSHIVYDSGALLCFAMDKLDFLDWQQTLIENNNNSIYTINDLIEDHYNQSK</sequence>
<evidence type="ECO:0000313" key="2">
    <source>
        <dbReference type="EMBL" id="EFR30847.1"/>
    </source>
</evidence>
<feature type="coiled-coil region" evidence="1">
    <location>
        <begin position="70"/>
        <end position="130"/>
    </location>
</feature>